<evidence type="ECO:0000259" key="3">
    <source>
        <dbReference type="PROSITE" id="PS50916"/>
    </source>
</evidence>
<feature type="region of interest" description="Disordered" evidence="2">
    <location>
        <begin position="220"/>
        <end position="260"/>
    </location>
</feature>
<reference evidence="5" key="1">
    <citation type="submission" date="2025-08" db="UniProtKB">
        <authorList>
            <consortium name="RefSeq"/>
        </authorList>
    </citation>
    <scope>IDENTIFICATION</scope>
</reference>
<feature type="region of interest" description="Disordered" evidence="2">
    <location>
        <begin position="1255"/>
        <end position="1468"/>
    </location>
</feature>
<name>A0ABM0IW50_ECHTE</name>
<protein>
    <submittedName>
        <fullName evidence="5">Exophilin-5 isoform X1</fullName>
    </submittedName>
</protein>
<feature type="compositionally biased region" description="Basic residues" evidence="2">
    <location>
        <begin position="1564"/>
        <end position="1574"/>
    </location>
</feature>
<evidence type="ECO:0000256" key="1">
    <source>
        <dbReference type="SAM" id="Coils"/>
    </source>
</evidence>
<feature type="compositionally biased region" description="Polar residues" evidence="2">
    <location>
        <begin position="979"/>
        <end position="993"/>
    </location>
</feature>
<dbReference type="InterPro" id="IPR010911">
    <property type="entry name" value="Rab_BD"/>
</dbReference>
<feature type="compositionally biased region" description="Low complexity" evidence="2">
    <location>
        <begin position="1171"/>
        <end position="1200"/>
    </location>
</feature>
<dbReference type="GeneID" id="101648375"/>
<dbReference type="PROSITE" id="PS50916">
    <property type="entry name" value="RABBD"/>
    <property type="match status" value="1"/>
</dbReference>
<feature type="region of interest" description="Disordered" evidence="2">
    <location>
        <begin position="1034"/>
        <end position="1108"/>
    </location>
</feature>
<dbReference type="Proteomes" id="UP000694863">
    <property type="component" value="Unplaced"/>
</dbReference>
<dbReference type="InterPro" id="IPR039916">
    <property type="entry name" value="EXPH5"/>
</dbReference>
<feature type="compositionally biased region" description="Polar residues" evidence="2">
    <location>
        <begin position="1376"/>
        <end position="1387"/>
    </location>
</feature>
<evidence type="ECO:0000256" key="2">
    <source>
        <dbReference type="SAM" id="MobiDB-lite"/>
    </source>
</evidence>
<feature type="compositionally biased region" description="Acidic residues" evidence="2">
    <location>
        <begin position="1939"/>
        <end position="1969"/>
    </location>
</feature>
<proteinExistence type="predicted"/>
<evidence type="ECO:0000313" key="5">
    <source>
        <dbReference type="RefSeq" id="XP_004709106.1"/>
    </source>
</evidence>
<gene>
    <name evidence="5" type="primary">EXPH5</name>
</gene>
<feature type="compositionally biased region" description="Low complexity" evidence="2">
    <location>
        <begin position="1908"/>
        <end position="1922"/>
    </location>
</feature>
<feature type="domain" description="RabBD" evidence="3">
    <location>
        <begin position="7"/>
        <end position="63"/>
    </location>
</feature>
<feature type="region of interest" description="Disordered" evidence="2">
    <location>
        <begin position="1600"/>
        <end position="1802"/>
    </location>
</feature>
<feature type="compositionally biased region" description="Basic and acidic residues" evidence="2">
    <location>
        <begin position="1507"/>
        <end position="1517"/>
    </location>
</feature>
<feature type="compositionally biased region" description="Low complexity" evidence="2">
    <location>
        <begin position="1315"/>
        <end position="1325"/>
    </location>
</feature>
<feature type="compositionally biased region" description="Basic and acidic residues" evidence="2">
    <location>
        <begin position="1529"/>
        <end position="1542"/>
    </location>
</feature>
<feature type="region of interest" description="Disordered" evidence="2">
    <location>
        <begin position="658"/>
        <end position="751"/>
    </location>
</feature>
<organism evidence="4 5">
    <name type="scientific">Echinops telfairi</name>
    <name type="common">Lesser hedgehog tenrec</name>
    <dbReference type="NCBI Taxonomy" id="9371"/>
    <lineage>
        <taxon>Eukaryota</taxon>
        <taxon>Metazoa</taxon>
        <taxon>Chordata</taxon>
        <taxon>Craniata</taxon>
        <taxon>Vertebrata</taxon>
        <taxon>Euteleostomi</taxon>
        <taxon>Mammalia</taxon>
        <taxon>Eutheria</taxon>
        <taxon>Afrotheria</taxon>
        <taxon>Tenrecidae</taxon>
        <taxon>Tenrecinae</taxon>
        <taxon>Echinops</taxon>
    </lineage>
</organism>
<feature type="coiled-coil region" evidence="1">
    <location>
        <begin position="14"/>
        <end position="45"/>
    </location>
</feature>
<sequence length="1969" mass="215386">MTDVPQGFDVSFLNDDEARKILQVLERNEELRRAEKERISKLQKTKRDIRWLQGVTGEWFEEIQRKKFCNETDVSQMLKQPLTYRLRRGMAKHDPVELQTSVSKTLSNQKTPTSFLSPLSFRSSFASLFSFRKSTKEPLKLPRPAQKGYDGLAGPPVSVRETAGPAKIYSIPLENQLVDGAFAPKPAGMREGRGMPSLGASLLENEFFRVLDDLDRKLAQEQSSSSVNPRTPFNYDSRAQFSRFPPSGSRPGNVTGRHNRYNETSSMSIYDILRPGAPREGFKTFSPRTRTIYDMYRTKEPRVLEEDHVQKNAFGSSSLCFDSRQQRSASPATRHFTARSSHFPAATQNRNAFIPRSHQQSPKRTPLSSIIWNRSDSVRDGQNQDAFLNAPLPMEVDPAAQDTYPRCFQETRRYEFYQAQGAYQNVSVHAAVDSAMDPDPFENSENMPFYPQDNPFARSFFSNIFGRNRAQRFGQRPFWGQQEDPSSWSDFYRNRKHFSSSSSDFEMISTETAHVAAAYGHGVPSQHWGSFSPGYGPNNSRAQEPCPPQWDLQTCTPESMEVSQGNGNQLAPPFSTPNVCPVTAPSCPPKSDGLECHQSSSPREGHLNKGAYVFEIAQPGPSSFTTSFPQMPDDRGTSHTSSFQNPTATLQEIIPCEPVCLPGRSPGRVGMSNSDSIDSPPLADSQPNILVMEENNEKGLNDSISEKDQQRDNMDQTNTAGETPCPISQTVSPDPSPDVHRPLSQPSAENDGLVFNASTMVSSERSPRILPWKDDSKIYIPHRENASELNQEKGFSGTHKLGSATSPPFLQTCRISPWSHSPNHGCPQEFTVHDEATPSIIQNNLWSSDNPNPQSLAESVMLGTEGAPCTDAASRSVSGSQEASPLNSSSLGAVGTCATPGFSRRSPPGNGPSLEDREEENGVGENQSHRFALSPAESPKNGDARAPICHDVVDAATPHSHQPLGDGKERGKRRRRTENFSNPESRSTPTNDSSDLREMNQGDYKSSDAPMIYCTLPRKSPSFLFPRRKSESKAMALSFRNGPPPFRGKTHVEDPVGKQAPDQVIPSPPDSESECPQVASNLASGTPAAPQETATRKSMGSAPVRKGPLPFLVHRTVSCPAGETHASAGKDGRDTCSVSGTDAAAVSPRPGEGSRSVLASDSSAENKSHPPKANAPAWAEKAAQIVPLSNEEPLPPSSEMSGEEARGTALRRYKTTSMFSVSGDEDNVRCLEVVSIYYTLPRKPSKTFCRLLQKSTQNATPSPESPAADTAPGPDASQNGKRDDSTQGPAGTAPREDDKMRGNSPGLPHIGEQQAAARAPSSAASGRTVQDAASEEASLPNGDSKSRGISPDSGAKPPGRDSRSRKKKGRKLQRETLPTPSKLQGENGTKGKSENCQGCMTSGNGGRSGLPAPSEDGVEHSQTVRSGTGEAVAATRRGKRLQEEGTGRAVDDSSHGLQASDRRGTVFTDCQQMSDRALSDTENQVSAVTLALYKLQFDDEPYAGEPQVDRLHAEPKEIPQSNLELDMTEFSKAKDEMPRLARDPPSQPGKRDGRETSWDDLGKGKNRSSVKHKVAAMSKASSKFSAKDCSSRRHVATIFNKSGGSSSVGGLAANAPENNPLSPEPILCAESTDEGRRSRNGGGHVEEFESPLQLTAPSNQKPATPFSDQKPTSTIAHWNVFKDSSEAPPSNENSIDRTVAQPLERESGTLVQPPVISFREAGSSGRERRLRPPCPLEPAHNSPPGSTAQTNCQQQERSSSPPEWESEPHLYRSKSLKNISVHGDKLRKSRSPKARERHFSESTSVEDALSRLSLGNEFSVNDRYNRRFKSFSELPSCEENESWTLYGDRTKAGPKSATSISRPIDYGIFGKEQQLAFLENVKRSLTQGRLWKPSFLKNPGFLKNDIINSPNPSESLSSNSPSGQRSKDGLSPMEPLNIYEEDPADSDWDSDTTTDDEYYLDENDKESEL</sequence>
<feature type="region of interest" description="Disordered" evidence="2">
    <location>
        <begin position="1504"/>
        <end position="1587"/>
    </location>
</feature>
<feature type="region of interest" description="Disordered" evidence="2">
    <location>
        <begin position="866"/>
        <end position="1013"/>
    </location>
</feature>
<feature type="region of interest" description="Disordered" evidence="2">
    <location>
        <begin position="1906"/>
        <end position="1969"/>
    </location>
</feature>
<feature type="compositionally biased region" description="Basic and acidic residues" evidence="2">
    <location>
        <begin position="1440"/>
        <end position="1464"/>
    </location>
</feature>
<accession>A0ABM0IW50</accession>
<feature type="compositionally biased region" description="Polar residues" evidence="2">
    <location>
        <begin position="715"/>
        <end position="733"/>
    </location>
</feature>
<dbReference type="RefSeq" id="XP_004709106.1">
    <property type="nucleotide sequence ID" value="XM_004709049.2"/>
</dbReference>
<dbReference type="Gene3D" id="6.10.250.3000">
    <property type="match status" value="1"/>
</dbReference>
<evidence type="ECO:0000313" key="4">
    <source>
        <dbReference type="Proteomes" id="UP000694863"/>
    </source>
</evidence>
<dbReference type="PANTHER" id="PTHR21469:SF4">
    <property type="entry name" value="EXOPHILIN-5"/>
    <property type="match status" value="1"/>
</dbReference>
<feature type="compositionally biased region" description="Polar residues" evidence="2">
    <location>
        <begin position="873"/>
        <end position="891"/>
    </location>
</feature>
<keyword evidence="4" id="KW-1185">Reference proteome</keyword>
<feature type="compositionally biased region" description="Polar residues" evidence="2">
    <location>
        <begin position="1652"/>
        <end position="1676"/>
    </location>
</feature>
<feature type="region of interest" description="Disordered" evidence="2">
    <location>
        <begin position="1122"/>
        <end position="1209"/>
    </location>
</feature>
<feature type="compositionally biased region" description="Low complexity" evidence="2">
    <location>
        <begin position="1753"/>
        <end position="1763"/>
    </location>
</feature>
<feature type="compositionally biased region" description="Polar residues" evidence="2">
    <location>
        <begin position="220"/>
        <end position="231"/>
    </location>
</feature>
<dbReference type="PANTHER" id="PTHR21469">
    <property type="entry name" value="EXOPHILIN-5"/>
    <property type="match status" value="1"/>
</dbReference>
<feature type="compositionally biased region" description="Polar residues" evidence="2">
    <location>
        <begin position="1743"/>
        <end position="1752"/>
    </location>
</feature>
<feature type="compositionally biased region" description="Basic and acidic residues" evidence="2">
    <location>
        <begin position="1549"/>
        <end position="1563"/>
    </location>
</feature>
<feature type="compositionally biased region" description="Basic and acidic residues" evidence="2">
    <location>
        <begin position="695"/>
        <end position="714"/>
    </location>
</feature>
<feature type="compositionally biased region" description="Low complexity" evidence="2">
    <location>
        <begin position="1575"/>
        <end position="1584"/>
    </location>
</feature>
<keyword evidence="1" id="KW-0175">Coiled coil</keyword>